<accession>A0ACC2LQK1</accession>
<comment type="caution">
    <text evidence="1">The sequence shown here is derived from an EMBL/GenBank/DDBJ whole genome shotgun (WGS) entry which is preliminary data.</text>
</comment>
<proteinExistence type="predicted"/>
<keyword evidence="2" id="KW-1185">Reference proteome</keyword>
<gene>
    <name evidence="1" type="ORF">MRB53_009953</name>
</gene>
<dbReference type="Proteomes" id="UP001234297">
    <property type="component" value="Chromosome 3"/>
</dbReference>
<evidence type="ECO:0000313" key="2">
    <source>
        <dbReference type="Proteomes" id="UP001234297"/>
    </source>
</evidence>
<organism evidence="1 2">
    <name type="scientific">Persea americana</name>
    <name type="common">Avocado</name>
    <dbReference type="NCBI Taxonomy" id="3435"/>
    <lineage>
        <taxon>Eukaryota</taxon>
        <taxon>Viridiplantae</taxon>
        <taxon>Streptophyta</taxon>
        <taxon>Embryophyta</taxon>
        <taxon>Tracheophyta</taxon>
        <taxon>Spermatophyta</taxon>
        <taxon>Magnoliopsida</taxon>
        <taxon>Magnoliidae</taxon>
        <taxon>Laurales</taxon>
        <taxon>Lauraceae</taxon>
        <taxon>Persea</taxon>
    </lineage>
</organism>
<sequence>MQYLAALGGGSGIENEVLQTNPILEAFGNAKTLRNDNSSRFPIRCCLPQRLRCERSFGDWSLSGWRLTTPAGEATHLMLELDTLEACSTNTNPSISAGSGLPPVTCSDGEDSGDGRRRRGGAQPDLKPPKTVLNFKQQERPGPSSDQRPVSSSDQYRRHVTAAILLQNTPTMLLDRIQRNRPRRLFFHGQVGCGDSNGERSAVATATTPAMRMAVCLDFETVGSSCRKSGKDVISLIPSMFRRLYKFGCASDKPRGLSQLLCRRSYLPMRKQAPRSLTSTAR</sequence>
<dbReference type="EMBL" id="CM056811">
    <property type="protein sequence ID" value="KAJ8635686.1"/>
    <property type="molecule type" value="Genomic_DNA"/>
</dbReference>
<name>A0ACC2LQK1_PERAE</name>
<protein>
    <submittedName>
        <fullName evidence="1">Uncharacterized protein</fullName>
    </submittedName>
</protein>
<evidence type="ECO:0000313" key="1">
    <source>
        <dbReference type="EMBL" id="KAJ8635686.1"/>
    </source>
</evidence>
<reference evidence="1 2" key="1">
    <citation type="journal article" date="2022" name="Hortic Res">
        <title>A haplotype resolved chromosomal level avocado genome allows analysis of novel avocado genes.</title>
        <authorList>
            <person name="Nath O."/>
            <person name="Fletcher S.J."/>
            <person name="Hayward A."/>
            <person name="Shaw L.M."/>
            <person name="Masouleh A.K."/>
            <person name="Furtado A."/>
            <person name="Henry R.J."/>
            <person name="Mitter N."/>
        </authorList>
    </citation>
    <scope>NUCLEOTIDE SEQUENCE [LARGE SCALE GENOMIC DNA]</scope>
    <source>
        <strain evidence="2">cv. Hass</strain>
    </source>
</reference>